<dbReference type="InterPro" id="IPR001087">
    <property type="entry name" value="GDSL"/>
</dbReference>
<evidence type="ECO:0000256" key="6">
    <source>
        <dbReference type="ARBA" id="ARBA00022963"/>
    </source>
</evidence>
<accession>A0AAV1CR47</accession>
<keyword evidence="6" id="KW-0442">Lipid degradation</keyword>
<keyword evidence="7" id="KW-0443">Lipid metabolism</keyword>
<evidence type="ECO:0000256" key="4">
    <source>
        <dbReference type="ARBA" id="ARBA00022729"/>
    </source>
</evidence>
<dbReference type="EMBL" id="OX459120">
    <property type="protein sequence ID" value="CAI9097820.1"/>
    <property type="molecule type" value="Genomic_DNA"/>
</dbReference>
<dbReference type="PANTHER" id="PTHR45650:SF3">
    <property type="entry name" value="OS01G0748500 PROTEIN"/>
    <property type="match status" value="1"/>
</dbReference>
<evidence type="ECO:0000256" key="7">
    <source>
        <dbReference type="ARBA" id="ARBA00023098"/>
    </source>
</evidence>
<feature type="chain" id="PRO_5043583924" evidence="8">
    <location>
        <begin position="28"/>
        <end position="270"/>
    </location>
</feature>
<dbReference type="Gene3D" id="3.40.50.1110">
    <property type="entry name" value="SGNH hydrolase"/>
    <property type="match status" value="1"/>
</dbReference>
<sequence>MAFMGGELERFILWVVLLAAMVMLSLENEGERSSFSAQVNNYKHTVSQMIRILGDDESAYKHLSKCIFSVSVGSNDYLNNYFMPLYYSSSAQFTPEEYAQVLIDEYSHQIRTLYRFGARKFVLIGVGQIGCTPSALAQNSPDGITCVSRINLANQMFNRRLKTLVHEFNNYKNHAKFIYIDAYSIFQDLINNPLAFGFRVTNAGCCGIGRNNGQITCLPFEMPCQNRDEYLFWDAFHPSEAANIIVGRRSYRAEKPSDAYPFDIHRLAQL</sequence>
<keyword evidence="4 8" id="KW-0732">Signal</keyword>
<keyword evidence="3" id="KW-0964">Secreted</keyword>
<dbReference type="SUPFAM" id="SSF52266">
    <property type="entry name" value="SGNH hydrolase"/>
    <property type="match status" value="1"/>
</dbReference>
<organism evidence="9 10">
    <name type="scientific">Oldenlandia corymbosa var. corymbosa</name>
    <dbReference type="NCBI Taxonomy" id="529605"/>
    <lineage>
        <taxon>Eukaryota</taxon>
        <taxon>Viridiplantae</taxon>
        <taxon>Streptophyta</taxon>
        <taxon>Embryophyta</taxon>
        <taxon>Tracheophyta</taxon>
        <taxon>Spermatophyta</taxon>
        <taxon>Magnoliopsida</taxon>
        <taxon>eudicotyledons</taxon>
        <taxon>Gunneridae</taxon>
        <taxon>Pentapetalae</taxon>
        <taxon>asterids</taxon>
        <taxon>lamiids</taxon>
        <taxon>Gentianales</taxon>
        <taxon>Rubiaceae</taxon>
        <taxon>Rubioideae</taxon>
        <taxon>Spermacoceae</taxon>
        <taxon>Hedyotis-Oldenlandia complex</taxon>
        <taxon>Oldenlandia</taxon>
    </lineage>
</organism>
<feature type="signal peptide" evidence="8">
    <location>
        <begin position="1"/>
        <end position="27"/>
    </location>
</feature>
<proteinExistence type="inferred from homology"/>
<keyword evidence="5" id="KW-0378">Hydrolase</keyword>
<protein>
    <submittedName>
        <fullName evidence="9">OLC1v1034317C1</fullName>
    </submittedName>
</protein>
<reference evidence="9" key="1">
    <citation type="submission" date="2023-03" db="EMBL/GenBank/DDBJ databases">
        <authorList>
            <person name="Julca I."/>
        </authorList>
    </citation>
    <scope>NUCLEOTIDE SEQUENCE</scope>
</reference>
<dbReference type="InterPro" id="IPR051238">
    <property type="entry name" value="GDSL_esterase/lipase"/>
</dbReference>
<evidence type="ECO:0000256" key="8">
    <source>
        <dbReference type="SAM" id="SignalP"/>
    </source>
</evidence>
<evidence type="ECO:0000256" key="2">
    <source>
        <dbReference type="ARBA" id="ARBA00008668"/>
    </source>
</evidence>
<dbReference type="AlphaFoldDB" id="A0AAV1CR47"/>
<keyword evidence="10" id="KW-1185">Reference proteome</keyword>
<dbReference type="GO" id="GO:0016042">
    <property type="term" value="P:lipid catabolic process"/>
    <property type="evidence" value="ECO:0007669"/>
    <property type="project" value="UniProtKB-KW"/>
</dbReference>
<dbReference type="Pfam" id="PF00657">
    <property type="entry name" value="Lipase_GDSL"/>
    <property type="match status" value="1"/>
</dbReference>
<dbReference type="GO" id="GO:0016788">
    <property type="term" value="F:hydrolase activity, acting on ester bonds"/>
    <property type="evidence" value="ECO:0007669"/>
    <property type="project" value="InterPro"/>
</dbReference>
<dbReference type="PANTHER" id="PTHR45650">
    <property type="entry name" value="GDSL-LIKE LIPASE/ACYLHYDROLASE-RELATED"/>
    <property type="match status" value="1"/>
</dbReference>
<evidence type="ECO:0000256" key="5">
    <source>
        <dbReference type="ARBA" id="ARBA00022801"/>
    </source>
</evidence>
<evidence type="ECO:0000256" key="3">
    <source>
        <dbReference type="ARBA" id="ARBA00022525"/>
    </source>
</evidence>
<dbReference type="InterPro" id="IPR036514">
    <property type="entry name" value="SGNH_hydro_sf"/>
</dbReference>
<evidence type="ECO:0000313" key="10">
    <source>
        <dbReference type="Proteomes" id="UP001161247"/>
    </source>
</evidence>
<name>A0AAV1CR47_OLDCO</name>
<dbReference type="GO" id="GO:0005576">
    <property type="term" value="C:extracellular region"/>
    <property type="evidence" value="ECO:0007669"/>
    <property type="project" value="UniProtKB-SubCell"/>
</dbReference>
<gene>
    <name evidence="9" type="ORF">OLC1_LOCUS8201</name>
</gene>
<dbReference type="Proteomes" id="UP001161247">
    <property type="component" value="Chromosome 3"/>
</dbReference>
<evidence type="ECO:0000313" key="9">
    <source>
        <dbReference type="EMBL" id="CAI9097820.1"/>
    </source>
</evidence>
<comment type="subcellular location">
    <subcellularLocation>
        <location evidence="1">Secreted</location>
    </subcellularLocation>
</comment>
<evidence type="ECO:0000256" key="1">
    <source>
        <dbReference type="ARBA" id="ARBA00004613"/>
    </source>
</evidence>
<comment type="similarity">
    <text evidence="2">Belongs to the 'GDSL' lipolytic enzyme family.</text>
</comment>